<keyword evidence="2" id="KW-1185">Reference proteome</keyword>
<protein>
    <submittedName>
        <fullName evidence="1">Uncharacterized protein</fullName>
    </submittedName>
</protein>
<comment type="caution">
    <text evidence="1">The sequence shown here is derived from an EMBL/GenBank/DDBJ whole genome shotgun (WGS) entry which is preliminary data.</text>
</comment>
<gene>
    <name evidence="1" type="ORF">CA984_03630</name>
</gene>
<dbReference type="AlphaFoldDB" id="A0A243RVU5"/>
<reference evidence="1 2" key="1">
    <citation type="submission" date="2017-05" db="EMBL/GenBank/DDBJ databases">
        <title>Biotechnological potential of actinobacteria isolated from South African environments.</title>
        <authorList>
            <person name="Le Roes-Hill M."/>
            <person name="Prins A."/>
            <person name="Durrell K.A."/>
        </authorList>
    </citation>
    <scope>NUCLEOTIDE SEQUENCE [LARGE SCALE GENOMIC DNA]</scope>
    <source>
        <strain evidence="1">M26</strain>
    </source>
</reference>
<proteinExistence type="predicted"/>
<evidence type="ECO:0000313" key="2">
    <source>
        <dbReference type="Proteomes" id="UP000194761"/>
    </source>
</evidence>
<dbReference type="RefSeq" id="WP_086568047.1">
    <property type="nucleotide sequence ID" value="NZ_NGFP01000009.1"/>
</dbReference>
<dbReference type="Proteomes" id="UP000194761">
    <property type="component" value="Unassembled WGS sequence"/>
</dbReference>
<organism evidence="1 2">
    <name type="scientific">Streptosporangium minutum</name>
    <dbReference type="NCBI Taxonomy" id="569862"/>
    <lineage>
        <taxon>Bacteria</taxon>
        <taxon>Bacillati</taxon>
        <taxon>Actinomycetota</taxon>
        <taxon>Actinomycetes</taxon>
        <taxon>Streptosporangiales</taxon>
        <taxon>Streptosporangiaceae</taxon>
        <taxon>Streptosporangium</taxon>
    </lineage>
</organism>
<accession>A0A243RVU5</accession>
<evidence type="ECO:0000313" key="1">
    <source>
        <dbReference type="EMBL" id="OUC99310.1"/>
    </source>
</evidence>
<name>A0A243RVU5_9ACTN</name>
<sequence length="615" mass="65109">MGLASVRSVVATPIPGAAAGVAARGEGQPGDVILAIQSSDKLGGFADMTISGGGTWQPVDSLEGPNWAGTKISRKILTTAEPEQYTVTQTDANTYGTVIILVLKDADPAGILVVKRPGTVAPAATPVSASGLELRYGVGIVEGLASWAQLTGYEGLDVLSGVFITASLAGRPFASSSRMSALDLAPSPPIAEANSQAFTILVQSAGSAPGGGDIPTPPTFPAFTPTKGVARTSYTVHDFLTGELRGDIYPVDPTYDRRDGEAGGWSGFLPFASRRDADKIAEMIPRDPADLTSGPGRLVVHSWREGVPMGVHWIHTAEIAKSSRLGWGVQLQGTTLDGYMNSVSLEADVEFYDDQIQNARDLIAHMGLDPRSNPGFALQAGMSGLVRPLAAKQADTTTYGRVLRDYARAAGGFGYVINPTLVGGNLERRWAWGSPRLDFPDLQWTFTEARDGGEIIDWREVRSALQGGTRIGVIGGTPEQEDATQNSVAARSTLIETPHLAAGWPIIDLRINHPSASTDLTELERYAQRYAATAAGAPRVFSATVILGKHSDFDPNGIGGWVEFVMNNNWHIRTDAGGAFQMPAQRLIGWALTPAGRGNGKDRLQIITAQDTEAA</sequence>
<dbReference type="EMBL" id="NGFP01000009">
    <property type="protein sequence ID" value="OUC99310.1"/>
    <property type="molecule type" value="Genomic_DNA"/>
</dbReference>